<dbReference type="Proteomes" id="UP000002595">
    <property type="component" value="Chromosome"/>
</dbReference>
<dbReference type="Pfam" id="PF01850">
    <property type="entry name" value="PIN"/>
    <property type="match status" value="1"/>
</dbReference>
<evidence type="ECO:0000313" key="4">
    <source>
        <dbReference type="Proteomes" id="UP000002595"/>
    </source>
</evidence>
<dbReference type="EMBL" id="CP000504">
    <property type="protein sequence ID" value="ABL88691.1"/>
    <property type="molecule type" value="Genomic_DNA"/>
</dbReference>
<dbReference type="InterPro" id="IPR044153">
    <property type="entry name" value="PIN_Pae0151-like"/>
</dbReference>
<dbReference type="OrthoDB" id="269293at2157"/>
<dbReference type="RefSeq" id="WP_011763266.1">
    <property type="nucleotide sequence ID" value="NC_008701.1"/>
</dbReference>
<gene>
    <name evidence="3" type="ordered locus">Pisl_1536</name>
</gene>
<dbReference type="InterPro" id="IPR051619">
    <property type="entry name" value="TypeII_TA_RNase_PINc/VapC"/>
</dbReference>
<dbReference type="SUPFAM" id="SSF88723">
    <property type="entry name" value="PIN domain-like"/>
    <property type="match status" value="1"/>
</dbReference>
<dbReference type="eggNOG" id="arCOG00726">
    <property type="taxonomic scope" value="Archaea"/>
</dbReference>
<dbReference type="KEGG" id="pis:Pisl_1536"/>
<dbReference type="CDD" id="cd09873">
    <property type="entry name" value="PIN_Pae0151-like"/>
    <property type="match status" value="1"/>
</dbReference>
<proteinExistence type="predicted"/>
<dbReference type="InterPro" id="IPR029060">
    <property type="entry name" value="PIN-like_dom_sf"/>
</dbReference>
<name>A1RUQ9_PYRIL</name>
<sequence>MIAIDASVLAAFLLKEPSWEKLAAYIRQSVSIDLAAKEAANTIWKAYRRGLISRETAYKLFQILLSLLEKNIKLEPELAYLGYAFDIALTHGIAIYDALYISLAMRKGVPLLTLDKTQAEIASKIGVKVVTPFENRS</sequence>
<dbReference type="AlphaFoldDB" id="A1RUQ9"/>
<evidence type="ECO:0000259" key="2">
    <source>
        <dbReference type="Pfam" id="PF01850"/>
    </source>
</evidence>
<dbReference type="PANTHER" id="PTHR35901:SF1">
    <property type="entry name" value="EXONUCLEASE VAPC9"/>
    <property type="match status" value="1"/>
</dbReference>
<accession>A1RUQ9</accession>
<evidence type="ECO:0000313" key="3">
    <source>
        <dbReference type="EMBL" id="ABL88691.1"/>
    </source>
</evidence>
<dbReference type="InterPro" id="IPR002716">
    <property type="entry name" value="PIN_dom"/>
</dbReference>
<dbReference type="Gene3D" id="3.40.50.1010">
    <property type="entry name" value="5'-nuclease"/>
    <property type="match status" value="1"/>
</dbReference>
<keyword evidence="4" id="KW-1185">Reference proteome</keyword>
<protein>
    <submittedName>
        <fullName evidence="3">PilT domain protein</fullName>
    </submittedName>
</protein>
<keyword evidence="1" id="KW-0460">Magnesium</keyword>
<dbReference type="PANTHER" id="PTHR35901">
    <property type="entry name" value="RIBONUCLEASE VAPC3"/>
    <property type="match status" value="1"/>
</dbReference>
<reference evidence="3" key="1">
    <citation type="submission" date="2006-12" db="EMBL/GenBank/DDBJ databases">
        <title>Complete sequence of Pyrobaculum islandicum DSM 4184.</title>
        <authorList>
            <person name="Copeland A."/>
            <person name="Lucas S."/>
            <person name="Lapidus A."/>
            <person name="Barry K."/>
            <person name="Detter J.C."/>
            <person name="Glavina del Rio T."/>
            <person name="Dalin E."/>
            <person name="Tice H."/>
            <person name="Pitluck S."/>
            <person name="Meincke L."/>
            <person name="Brettin T."/>
            <person name="Bruce D."/>
            <person name="Han C."/>
            <person name="Tapia R."/>
            <person name="Gilna P."/>
            <person name="Schmutz J."/>
            <person name="Larimer F."/>
            <person name="Land M."/>
            <person name="Hauser L."/>
            <person name="Kyrpides N."/>
            <person name="Mikhailova N."/>
            <person name="Cozen A.E."/>
            <person name="Fitz-Gibbon S.T."/>
            <person name="House C.H."/>
            <person name="Saltikov C."/>
            <person name="Lowe T."/>
            <person name="Richardson P."/>
        </authorList>
    </citation>
    <scope>NUCLEOTIDE SEQUENCE [LARGE SCALE GENOMIC DNA]</scope>
    <source>
        <strain evidence="3">DSM 4184</strain>
    </source>
</reference>
<evidence type="ECO:0000256" key="1">
    <source>
        <dbReference type="ARBA" id="ARBA00022842"/>
    </source>
</evidence>
<dbReference type="GeneID" id="4617289"/>
<organism evidence="3 4">
    <name type="scientific">Pyrobaculum islandicum (strain DSM 4184 / JCM 9189 / GEO3)</name>
    <dbReference type="NCBI Taxonomy" id="384616"/>
    <lineage>
        <taxon>Archaea</taxon>
        <taxon>Thermoproteota</taxon>
        <taxon>Thermoprotei</taxon>
        <taxon>Thermoproteales</taxon>
        <taxon>Thermoproteaceae</taxon>
        <taxon>Pyrobaculum</taxon>
    </lineage>
</organism>
<feature type="domain" description="PIN" evidence="2">
    <location>
        <begin position="3"/>
        <end position="122"/>
    </location>
</feature>
<dbReference type="STRING" id="384616.Pisl_1536"/>
<dbReference type="HOGENOM" id="CLU_121774_4_0_2"/>